<name>A0A9W6XS87_9STRA</name>
<comment type="caution">
    <text evidence="2">The sequence shown here is derived from an EMBL/GenBank/DDBJ whole genome shotgun (WGS) entry which is preliminary data.</text>
</comment>
<evidence type="ECO:0000313" key="2">
    <source>
        <dbReference type="EMBL" id="GMF45743.1"/>
    </source>
</evidence>
<dbReference type="Proteomes" id="UP001165121">
    <property type="component" value="Unassembled WGS sequence"/>
</dbReference>
<dbReference type="EMBL" id="BSXT01001880">
    <property type="protein sequence ID" value="GMF45743.1"/>
    <property type="molecule type" value="Genomic_DNA"/>
</dbReference>
<gene>
    <name evidence="2" type="ORF">Pfra01_001652400</name>
</gene>
<evidence type="ECO:0000313" key="3">
    <source>
        <dbReference type="Proteomes" id="UP001165121"/>
    </source>
</evidence>
<accession>A0A9W6XS87</accession>
<sequence length="370" mass="41281">MDALLALQEQLARVAESARGASAARDSPGAMTPVLIRIEQLLDEIRASARAIAASAAEPELRRQRTDDFRVKVEAEDAVDYSDTETEDDAANDQILDPPVCVGLKRPRDDEQEGKSGQVENKRERHLERQLAKSVNAYVWAVKEANELGASDGKEQVKKTLENMKRCCTTAMHNMLPFVSHGGVVSNEVAVTFRDATLTLRDIVEKHLEHDEMGSKWINATASSIGLVLARAKRASEQPAALTDTRLESVKSALADHGQPDFLRKMELLIERTISNGELDPDRIEKPLGKLASFYRNDLKAAIKLQKKAPRSEENWYRFSLVSDELTKWIHLVKLATTPPKLRAHLSTFEQHLKGFAKRNPGRVPVLLLQ</sequence>
<organism evidence="2 3">
    <name type="scientific">Phytophthora fragariaefolia</name>
    <dbReference type="NCBI Taxonomy" id="1490495"/>
    <lineage>
        <taxon>Eukaryota</taxon>
        <taxon>Sar</taxon>
        <taxon>Stramenopiles</taxon>
        <taxon>Oomycota</taxon>
        <taxon>Peronosporomycetes</taxon>
        <taxon>Peronosporales</taxon>
        <taxon>Peronosporaceae</taxon>
        <taxon>Phytophthora</taxon>
    </lineage>
</organism>
<feature type="region of interest" description="Disordered" evidence="1">
    <location>
        <begin position="80"/>
        <end position="126"/>
    </location>
</feature>
<dbReference type="AlphaFoldDB" id="A0A9W6XS87"/>
<protein>
    <submittedName>
        <fullName evidence="2">Unnamed protein product</fullName>
    </submittedName>
</protein>
<feature type="compositionally biased region" description="Acidic residues" evidence="1">
    <location>
        <begin position="80"/>
        <end position="91"/>
    </location>
</feature>
<reference evidence="2" key="1">
    <citation type="submission" date="2023-04" db="EMBL/GenBank/DDBJ databases">
        <title>Phytophthora fragariaefolia NBRC 109709.</title>
        <authorList>
            <person name="Ichikawa N."/>
            <person name="Sato H."/>
            <person name="Tonouchi N."/>
        </authorList>
    </citation>
    <scope>NUCLEOTIDE SEQUENCE</scope>
    <source>
        <strain evidence="2">NBRC 109709</strain>
    </source>
</reference>
<dbReference type="OrthoDB" id="108444at2759"/>
<evidence type="ECO:0000256" key="1">
    <source>
        <dbReference type="SAM" id="MobiDB-lite"/>
    </source>
</evidence>
<proteinExistence type="predicted"/>
<keyword evidence="3" id="KW-1185">Reference proteome</keyword>